<evidence type="ECO:0000259" key="3">
    <source>
        <dbReference type="PROSITE" id="PS51186"/>
    </source>
</evidence>
<dbReference type="GO" id="GO:0009089">
    <property type="term" value="P:lysine biosynthetic process via diaminopimelate"/>
    <property type="evidence" value="ECO:0007669"/>
    <property type="project" value="InterPro"/>
</dbReference>
<evidence type="ECO:0000313" key="4">
    <source>
        <dbReference type="EMBL" id="KAH7130998.1"/>
    </source>
</evidence>
<dbReference type="CDD" id="cd04301">
    <property type="entry name" value="NAT_SF"/>
    <property type="match status" value="1"/>
</dbReference>
<dbReference type="AlphaFoldDB" id="A0A9P9IQ58"/>
<reference evidence="4" key="1">
    <citation type="journal article" date="2021" name="Nat. Commun.">
        <title>Genetic determinants of endophytism in the Arabidopsis root mycobiome.</title>
        <authorList>
            <person name="Mesny F."/>
            <person name="Miyauchi S."/>
            <person name="Thiergart T."/>
            <person name="Pickel B."/>
            <person name="Atanasova L."/>
            <person name="Karlsson M."/>
            <person name="Huettel B."/>
            <person name="Barry K.W."/>
            <person name="Haridas S."/>
            <person name="Chen C."/>
            <person name="Bauer D."/>
            <person name="Andreopoulos W."/>
            <person name="Pangilinan J."/>
            <person name="LaButti K."/>
            <person name="Riley R."/>
            <person name="Lipzen A."/>
            <person name="Clum A."/>
            <person name="Drula E."/>
            <person name="Henrissat B."/>
            <person name="Kohler A."/>
            <person name="Grigoriev I.V."/>
            <person name="Martin F.M."/>
            <person name="Hacquard S."/>
        </authorList>
    </citation>
    <scope>NUCLEOTIDE SEQUENCE</scope>
    <source>
        <strain evidence="4">MPI-CAGE-AT-0147</strain>
    </source>
</reference>
<keyword evidence="2" id="KW-0413">Isomerase</keyword>
<dbReference type="GO" id="GO:0016747">
    <property type="term" value="F:acyltransferase activity, transferring groups other than amino-acyl groups"/>
    <property type="evidence" value="ECO:0007669"/>
    <property type="project" value="InterPro"/>
</dbReference>
<dbReference type="EMBL" id="JAGMUV010000017">
    <property type="protein sequence ID" value="KAH7130998.1"/>
    <property type="molecule type" value="Genomic_DNA"/>
</dbReference>
<dbReference type="GO" id="GO:0008837">
    <property type="term" value="F:diaminopimelate epimerase activity"/>
    <property type="evidence" value="ECO:0007669"/>
    <property type="project" value="InterPro"/>
</dbReference>
<dbReference type="InterPro" id="IPR016181">
    <property type="entry name" value="Acyl_CoA_acyltransferase"/>
</dbReference>
<dbReference type="PANTHER" id="PTHR31689:SF0">
    <property type="entry name" value="DIAMINOPIMELATE EPIMERASE"/>
    <property type="match status" value="1"/>
</dbReference>
<dbReference type="GO" id="GO:0005829">
    <property type="term" value="C:cytosol"/>
    <property type="evidence" value="ECO:0007669"/>
    <property type="project" value="TreeGrafter"/>
</dbReference>
<keyword evidence="5" id="KW-1185">Reference proteome</keyword>
<dbReference type="OrthoDB" id="5072754at2759"/>
<dbReference type="PANTHER" id="PTHR31689">
    <property type="entry name" value="DIAMINOPIMELATE EPIMERASE, CHLOROPLASTIC"/>
    <property type="match status" value="1"/>
</dbReference>
<dbReference type="Pfam" id="PF01678">
    <property type="entry name" value="DAP_epimerase"/>
    <property type="match status" value="2"/>
</dbReference>
<dbReference type="NCBIfam" id="TIGR00652">
    <property type="entry name" value="DapF"/>
    <property type="match status" value="1"/>
</dbReference>
<dbReference type="Gene3D" id="3.40.630.30">
    <property type="match status" value="1"/>
</dbReference>
<dbReference type="Pfam" id="PF00583">
    <property type="entry name" value="Acetyltransf_1"/>
    <property type="match status" value="1"/>
</dbReference>
<dbReference type="PROSITE" id="PS51186">
    <property type="entry name" value="GNAT"/>
    <property type="match status" value="1"/>
</dbReference>
<protein>
    <recommendedName>
        <fullName evidence="3">N-acetyltransferase domain-containing protein</fullName>
    </recommendedName>
</protein>
<dbReference type="Proteomes" id="UP000738349">
    <property type="component" value="Unassembled WGS sequence"/>
</dbReference>
<organism evidence="4 5">
    <name type="scientific">Dactylonectria macrodidyma</name>
    <dbReference type="NCBI Taxonomy" id="307937"/>
    <lineage>
        <taxon>Eukaryota</taxon>
        <taxon>Fungi</taxon>
        <taxon>Dikarya</taxon>
        <taxon>Ascomycota</taxon>
        <taxon>Pezizomycotina</taxon>
        <taxon>Sordariomycetes</taxon>
        <taxon>Hypocreomycetidae</taxon>
        <taxon>Hypocreales</taxon>
        <taxon>Nectriaceae</taxon>
        <taxon>Dactylonectria</taxon>
    </lineage>
</organism>
<dbReference type="SUPFAM" id="SSF55729">
    <property type="entry name" value="Acyl-CoA N-acyltransferases (Nat)"/>
    <property type="match status" value="1"/>
</dbReference>
<dbReference type="SUPFAM" id="SSF54506">
    <property type="entry name" value="Diaminopimelate epimerase-like"/>
    <property type="match status" value="2"/>
</dbReference>
<name>A0A9P9IQ58_9HYPO</name>
<feature type="domain" description="N-acetyltransferase" evidence="3">
    <location>
        <begin position="324"/>
        <end position="476"/>
    </location>
</feature>
<dbReference type="HAMAP" id="MF_00197">
    <property type="entry name" value="DAP_epimerase"/>
    <property type="match status" value="1"/>
</dbReference>
<comment type="caution">
    <text evidence="4">The sequence shown here is derived from an EMBL/GenBank/DDBJ whole genome shotgun (WGS) entry which is preliminary data.</text>
</comment>
<sequence>MTKIGIVPLGFEMSEIVFEKMHANGDDCVIIDMRGRESTIDQHVARRFGDRNCGVGFNQLAVMSDCEDATAFLTFWNPDGSTLDACGSATRGVARKCMLETDSASVVLRTKRGLLRCLRELDGLISIDMGSPLTDWRHIPTSHHLDTLRLPLPGDPAACNMGNPHCTFFVDDLAAVSVETDGPPIETHSIFPEKTNVHFVQVLSSSHIRLRIWERGGGVPLGSGSCSCGAAVNGIRRGLLGNTVEVECDGGSVTLQGLNETVGSDAVMEQIMLNYAYQLMAIGITMTESRGNDTLESFTIRHVSCAEELHQWIPSLVRLLQSCVNIDPASSSIGFRAPLSEAKATAYWESLPANLFGAQPSTTLFVLSRGSDAVGTIQLVTHPKETHAHKVEVGKLLVAGEERGNGLGKRLMEMAERYAFDKLGKTMVLLDTATETPARGFYLKLGYTEWGICPRYAESATGDLHDCSFFYKILDI</sequence>
<proteinExistence type="inferred from homology"/>
<evidence type="ECO:0000313" key="5">
    <source>
        <dbReference type="Proteomes" id="UP000738349"/>
    </source>
</evidence>
<dbReference type="InterPro" id="IPR000182">
    <property type="entry name" value="GNAT_dom"/>
</dbReference>
<accession>A0A9P9IQ58</accession>
<gene>
    <name evidence="4" type="ORF">EDB81DRAFT_905785</name>
</gene>
<dbReference type="Gene3D" id="3.10.310.10">
    <property type="entry name" value="Diaminopimelate Epimerase, Chain A, domain 1"/>
    <property type="match status" value="2"/>
</dbReference>
<comment type="similarity">
    <text evidence="1">Belongs to the diaminopimelate epimerase family.</text>
</comment>
<evidence type="ECO:0000256" key="1">
    <source>
        <dbReference type="ARBA" id="ARBA00010219"/>
    </source>
</evidence>
<dbReference type="InterPro" id="IPR001653">
    <property type="entry name" value="DAP_epimerase_DapF"/>
</dbReference>
<evidence type="ECO:0000256" key="2">
    <source>
        <dbReference type="ARBA" id="ARBA00023235"/>
    </source>
</evidence>